<dbReference type="InterPro" id="IPR000014">
    <property type="entry name" value="PAS"/>
</dbReference>
<dbReference type="InterPro" id="IPR003594">
    <property type="entry name" value="HATPase_dom"/>
</dbReference>
<dbReference type="NCBIfam" id="TIGR00229">
    <property type="entry name" value="sensory_box"/>
    <property type="match status" value="2"/>
</dbReference>
<organism evidence="12">
    <name type="scientific">Magnetococcus massalia (strain MO-1)</name>
    <dbReference type="NCBI Taxonomy" id="451514"/>
    <lineage>
        <taxon>Bacteria</taxon>
        <taxon>Pseudomonadati</taxon>
        <taxon>Pseudomonadota</taxon>
        <taxon>Magnetococcia</taxon>
        <taxon>Magnetococcales</taxon>
        <taxon>Magnetococcaceae</taxon>
        <taxon>Magnetococcus</taxon>
    </lineage>
</organism>
<dbReference type="EC" id="2.7.13.3" evidence="3"/>
<dbReference type="SUPFAM" id="SSF55785">
    <property type="entry name" value="PYP-like sensor domain (PAS domain)"/>
    <property type="match status" value="2"/>
</dbReference>
<sequence>MSIRYQLMIVMFLVTLVISGAFSLLIYERETTALMRGVDDKLITAATMVGDILPKDYHDTITDAYAVPNQQYVSIVDRFNKLSRTLELQYLWSVLVIDEQIRFTSATATSKELKNGDYASFFALHSNPQAFDGARKVMRPHLSTFHNKWGEGRMVLIPKLDSHGRIYMLGASMGLEDLNGLIRQLIIECVVISLLIMLLLWGVTLLVASQLLKPLREIASIAKRISRGDYGHLPELKHGSQEIHSLYSSIQTMGHAMEEQMRHHESFRMLSHAISTSPVATAIFDRDGSLLYFNNRFKKLAGQTLSTDEPALIDQISLGVSSEMEGLWKQQVVHARMWAAVVEIVNDSGDVENERINITPFQPWQEDKIAILVTLQNITKRRQLEDNLRKEVNFQRVLLDTLPIPVFFKDDNGHYLGCNKAFCLMVGRDEGEIIGNSDQQLFEGNNLQAHQDVDSALFASEGAQDYEAQLLDGQGHERLYHFFKAIFHHIDGRPAGMVGAMVDITDRVLFEGKIMQLNIELENRVKERTQDLETSLERVQKLQGQLMEADKMATLGAMVAGVAHEVNSPLGVSLMASTELSAEIKKFADLFHQEGVSEDEFLHFLRRNQELMDLSVVNLTRAGELLRNFKKLAVDQSVEDERVFCLDEQIKAVVESLSYLFKQRPITMQVECPDRLEIISYPGVVSQIITNLITNAVRHGYDPGESGTIILQASWQSQNQLLIRFSDDGKGMEPDVLERMFDQYFTTKKDAGGTGLGMHIVNNLVTQTLQGTLSCESRPGEGTQFKIRFPTRKIESVQ</sequence>
<dbReference type="EMBL" id="LO017727">
    <property type="protein sequence ID" value="CRH07263.1"/>
    <property type="molecule type" value="Genomic_DNA"/>
</dbReference>
<evidence type="ECO:0000259" key="9">
    <source>
        <dbReference type="PROSITE" id="PS50112"/>
    </source>
</evidence>
<dbReference type="Gene3D" id="6.10.340.10">
    <property type="match status" value="1"/>
</dbReference>
<evidence type="ECO:0000256" key="5">
    <source>
        <dbReference type="ARBA" id="ARBA00022679"/>
    </source>
</evidence>
<gene>
    <name evidence="12" type="ORF">MAGMO_3122</name>
</gene>
<dbReference type="PROSITE" id="PS50109">
    <property type="entry name" value="HIS_KIN"/>
    <property type="match status" value="1"/>
</dbReference>
<feature type="domain" description="HAMP" evidence="11">
    <location>
        <begin position="209"/>
        <end position="262"/>
    </location>
</feature>
<keyword evidence="7" id="KW-0812">Transmembrane</keyword>
<dbReference type="InterPro" id="IPR036890">
    <property type="entry name" value="HATPase_C_sf"/>
</dbReference>
<evidence type="ECO:0000259" key="8">
    <source>
        <dbReference type="PROSITE" id="PS50109"/>
    </source>
</evidence>
<dbReference type="PANTHER" id="PTHR43065:SF47">
    <property type="match status" value="1"/>
</dbReference>
<name>A0A1S7LLI2_MAGMO</name>
<dbReference type="Pfam" id="PF13188">
    <property type="entry name" value="PAS_8"/>
    <property type="match status" value="1"/>
</dbReference>
<dbReference type="Pfam" id="PF02518">
    <property type="entry name" value="HATPase_c"/>
    <property type="match status" value="1"/>
</dbReference>
<dbReference type="Pfam" id="PF08448">
    <property type="entry name" value="PAS_4"/>
    <property type="match status" value="1"/>
</dbReference>
<keyword evidence="7" id="KW-0472">Membrane</keyword>
<evidence type="ECO:0000259" key="10">
    <source>
        <dbReference type="PROSITE" id="PS50113"/>
    </source>
</evidence>
<dbReference type="SMART" id="SM00387">
    <property type="entry name" value="HATPase_c"/>
    <property type="match status" value="1"/>
</dbReference>
<dbReference type="SMART" id="SM00304">
    <property type="entry name" value="HAMP"/>
    <property type="match status" value="1"/>
</dbReference>
<dbReference type="InterPro" id="IPR000700">
    <property type="entry name" value="PAS-assoc_C"/>
</dbReference>
<keyword evidence="4" id="KW-0597">Phosphoprotein</keyword>
<dbReference type="InterPro" id="IPR013656">
    <property type="entry name" value="PAS_4"/>
</dbReference>
<keyword evidence="5 12" id="KW-0808">Transferase</keyword>
<dbReference type="InterPro" id="IPR035965">
    <property type="entry name" value="PAS-like_dom_sf"/>
</dbReference>
<dbReference type="SMART" id="SM00091">
    <property type="entry name" value="PAS"/>
    <property type="match status" value="2"/>
</dbReference>
<dbReference type="AlphaFoldDB" id="A0A1S7LLI2"/>
<keyword evidence="6 12" id="KW-0418">Kinase</keyword>
<dbReference type="GO" id="GO:0007165">
    <property type="term" value="P:signal transduction"/>
    <property type="evidence" value="ECO:0007669"/>
    <property type="project" value="InterPro"/>
</dbReference>
<dbReference type="Gene3D" id="3.30.450.20">
    <property type="entry name" value="PAS domain"/>
    <property type="match status" value="2"/>
</dbReference>
<dbReference type="PANTHER" id="PTHR43065">
    <property type="entry name" value="SENSOR HISTIDINE KINASE"/>
    <property type="match status" value="1"/>
</dbReference>
<dbReference type="PROSITE" id="PS50112">
    <property type="entry name" value="PAS"/>
    <property type="match status" value="1"/>
</dbReference>
<dbReference type="Gene3D" id="1.10.287.130">
    <property type="match status" value="1"/>
</dbReference>
<reference evidence="12" key="1">
    <citation type="submission" date="2015-04" db="EMBL/GenBank/DDBJ databases">
        <authorList>
            <person name="Syromyatnikov M.Y."/>
            <person name="Popov V.N."/>
        </authorList>
    </citation>
    <scope>NUCLEOTIDE SEQUENCE</scope>
    <source>
        <strain evidence="12">MO-1</strain>
    </source>
</reference>
<feature type="domain" description="PAS" evidence="9">
    <location>
        <begin position="391"/>
        <end position="443"/>
    </location>
</feature>
<protein>
    <recommendedName>
        <fullName evidence="3">histidine kinase</fullName>
        <ecNumber evidence="3">2.7.13.3</ecNumber>
    </recommendedName>
</protein>
<feature type="transmembrane region" description="Helical" evidence="7">
    <location>
        <begin position="185"/>
        <end position="208"/>
    </location>
</feature>
<feature type="domain" description="Histidine kinase" evidence="8">
    <location>
        <begin position="561"/>
        <end position="793"/>
    </location>
</feature>
<dbReference type="SUPFAM" id="SSF55874">
    <property type="entry name" value="ATPase domain of HSP90 chaperone/DNA topoisomerase II/histidine kinase"/>
    <property type="match status" value="1"/>
</dbReference>
<dbReference type="CDD" id="cd00130">
    <property type="entry name" value="PAS"/>
    <property type="match status" value="1"/>
</dbReference>
<dbReference type="InterPro" id="IPR004358">
    <property type="entry name" value="Sig_transdc_His_kin-like_C"/>
</dbReference>
<dbReference type="Gene3D" id="3.30.565.10">
    <property type="entry name" value="Histidine kinase-like ATPase, C-terminal domain"/>
    <property type="match status" value="1"/>
</dbReference>
<evidence type="ECO:0000256" key="3">
    <source>
        <dbReference type="ARBA" id="ARBA00012438"/>
    </source>
</evidence>
<accession>A0A1S7LLI2</accession>
<evidence type="ECO:0000256" key="6">
    <source>
        <dbReference type="ARBA" id="ARBA00022777"/>
    </source>
</evidence>
<evidence type="ECO:0000256" key="7">
    <source>
        <dbReference type="SAM" id="Phobius"/>
    </source>
</evidence>
<dbReference type="PROSITE" id="PS50885">
    <property type="entry name" value="HAMP"/>
    <property type="match status" value="1"/>
</dbReference>
<dbReference type="PRINTS" id="PR00344">
    <property type="entry name" value="BCTRLSENSOR"/>
</dbReference>
<dbReference type="InterPro" id="IPR005467">
    <property type="entry name" value="His_kinase_dom"/>
</dbReference>
<keyword evidence="7" id="KW-1133">Transmembrane helix</keyword>
<evidence type="ECO:0000259" key="11">
    <source>
        <dbReference type="PROSITE" id="PS50885"/>
    </source>
</evidence>
<dbReference type="Pfam" id="PF00672">
    <property type="entry name" value="HAMP"/>
    <property type="match status" value="1"/>
</dbReference>
<evidence type="ECO:0000256" key="4">
    <source>
        <dbReference type="ARBA" id="ARBA00022553"/>
    </source>
</evidence>
<comment type="subcellular location">
    <subcellularLocation>
        <location evidence="2">Membrane</location>
    </subcellularLocation>
</comment>
<feature type="domain" description="PAC" evidence="10">
    <location>
        <begin position="464"/>
        <end position="516"/>
    </location>
</feature>
<dbReference type="SUPFAM" id="SSF158472">
    <property type="entry name" value="HAMP domain-like"/>
    <property type="match status" value="1"/>
</dbReference>
<evidence type="ECO:0000313" key="12">
    <source>
        <dbReference type="EMBL" id="CRH07263.1"/>
    </source>
</evidence>
<evidence type="ECO:0000256" key="1">
    <source>
        <dbReference type="ARBA" id="ARBA00000085"/>
    </source>
</evidence>
<dbReference type="GO" id="GO:0004673">
    <property type="term" value="F:protein histidine kinase activity"/>
    <property type="evidence" value="ECO:0007669"/>
    <property type="project" value="UniProtKB-EC"/>
</dbReference>
<dbReference type="PROSITE" id="PS50113">
    <property type="entry name" value="PAC"/>
    <property type="match status" value="1"/>
</dbReference>
<dbReference type="CDD" id="cd06225">
    <property type="entry name" value="HAMP"/>
    <property type="match status" value="1"/>
</dbReference>
<evidence type="ECO:0000256" key="2">
    <source>
        <dbReference type="ARBA" id="ARBA00004370"/>
    </source>
</evidence>
<dbReference type="GO" id="GO:0016020">
    <property type="term" value="C:membrane"/>
    <property type="evidence" value="ECO:0007669"/>
    <property type="project" value="UniProtKB-SubCell"/>
</dbReference>
<comment type="catalytic activity">
    <reaction evidence="1">
        <text>ATP + protein L-histidine = ADP + protein N-phospho-L-histidine.</text>
        <dbReference type="EC" id="2.7.13.3"/>
    </reaction>
</comment>
<dbReference type="InterPro" id="IPR003660">
    <property type="entry name" value="HAMP_dom"/>
</dbReference>
<feature type="transmembrane region" description="Helical" evidence="7">
    <location>
        <begin position="6"/>
        <end position="27"/>
    </location>
</feature>
<proteinExistence type="predicted"/>